<comment type="subcellular location">
    <subcellularLocation>
        <location evidence="1">Membrane</location>
        <topology evidence="1">Multi-pass membrane protein</topology>
    </subcellularLocation>
</comment>
<dbReference type="GO" id="GO:0005262">
    <property type="term" value="F:calcium channel activity"/>
    <property type="evidence" value="ECO:0007669"/>
    <property type="project" value="TreeGrafter"/>
</dbReference>
<feature type="transmembrane region" description="Helical" evidence="5">
    <location>
        <begin position="136"/>
        <end position="153"/>
    </location>
</feature>
<feature type="transmembrane region" description="Helical" evidence="5">
    <location>
        <begin position="237"/>
        <end position="261"/>
    </location>
</feature>
<feature type="transmembrane region" description="Helical" evidence="5">
    <location>
        <begin position="165"/>
        <end position="185"/>
    </location>
</feature>
<dbReference type="PANTHER" id="PTHR10846">
    <property type="entry name" value="SODIUM/POTASSIUM/CALCIUM EXCHANGER"/>
    <property type="match status" value="1"/>
</dbReference>
<evidence type="ECO:0000256" key="2">
    <source>
        <dbReference type="ARBA" id="ARBA00022692"/>
    </source>
</evidence>
<evidence type="ECO:0000313" key="8">
    <source>
        <dbReference type="Proteomes" id="UP000178264"/>
    </source>
</evidence>
<dbReference type="GO" id="GO:0005886">
    <property type="term" value="C:plasma membrane"/>
    <property type="evidence" value="ECO:0007669"/>
    <property type="project" value="TreeGrafter"/>
</dbReference>
<reference evidence="7 8" key="1">
    <citation type="journal article" date="2016" name="Nat. Commun.">
        <title>Thousands of microbial genomes shed light on interconnected biogeochemical processes in an aquifer system.</title>
        <authorList>
            <person name="Anantharaman K."/>
            <person name="Brown C.T."/>
            <person name="Hug L.A."/>
            <person name="Sharon I."/>
            <person name="Castelle C.J."/>
            <person name="Probst A.J."/>
            <person name="Thomas B.C."/>
            <person name="Singh A."/>
            <person name="Wilkins M.J."/>
            <person name="Karaoz U."/>
            <person name="Brodie E.L."/>
            <person name="Williams K.H."/>
            <person name="Hubbard S.S."/>
            <person name="Banfield J.F."/>
        </authorList>
    </citation>
    <scope>NUCLEOTIDE SEQUENCE [LARGE SCALE GENOMIC DNA]</scope>
</reference>
<dbReference type="EMBL" id="MGER01000018">
    <property type="protein sequence ID" value="OGL88663.1"/>
    <property type="molecule type" value="Genomic_DNA"/>
</dbReference>
<dbReference type="InterPro" id="IPR004837">
    <property type="entry name" value="NaCa_Exmemb"/>
</dbReference>
<keyword evidence="4 5" id="KW-0472">Membrane</keyword>
<feature type="transmembrane region" description="Helical" evidence="5">
    <location>
        <begin position="273"/>
        <end position="291"/>
    </location>
</feature>
<organism evidence="7 8">
    <name type="scientific">Candidatus Uhrbacteria bacterium RIFCSPLOWO2_02_FULL_49_11</name>
    <dbReference type="NCBI Taxonomy" id="1802409"/>
    <lineage>
        <taxon>Bacteria</taxon>
        <taxon>Candidatus Uhriibacteriota</taxon>
    </lineage>
</organism>
<accession>A0A1F7VDZ9</accession>
<feature type="transmembrane region" description="Helical" evidence="5">
    <location>
        <begin position="35"/>
        <end position="56"/>
    </location>
</feature>
<evidence type="ECO:0000313" key="7">
    <source>
        <dbReference type="EMBL" id="OGL88663.1"/>
    </source>
</evidence>
<feature type="transmembrane region" description="Helical" evidence="5">
    <location>
        <begin position="297"/>
        <end position="316"/>
    </location>
</feature>
<evidence type="ECO:0000256" key="5">
    <source>
        <dbReference type="SAM" id="Phobius"/>
    </source>
</evidence>
<dbReference type="NCBIfam" id="TIGR00367">
    <property type="entry name" value="calcium/sodium antiporter"/>
    <property type="match status" value="1"/>
</dbReference>
<gene>
    <name evidence="7" type="ORF">A3I42_01645</name>
</gene>
<protein>
    <submittedName>
        <fullName evidence="7">Sodium:proton exchanger</fullName>
    </submittedName>
</protein>
<sequence length="318" mass="33792">MTVTIIILILGLVILIAGAEGLVRGASSFARRFGITPLVIGLTVVAFGTSTPELFVNIYSAFKGASDIAIGNIIGSNIANIFLILGLSAVIAPLAVKKNTIWKEIPFALLAVLLVFLMGNDAMFDRVPFNELTRTDGFALIAIFVIFMYYIVSLAKSGGQDNGDIASYTIPVSLMLTISGIAGLVMGGKLLVDQAIILARLAGMSEALIGLTIVAVGTSLPELATSVVAALHKEDDIAVGNVVGSNIFNVFWILGVTSIILPLPFNPRVNIDVGVSILATFLLFLAMFVGKKHKLERWQGALFVTLYGIYIGYLIMRG</sequence>
<feature type="transmembrane region" description="Helical" evidence="5">
    <location>
        <begin position="105"/>
        <end position="124"/>
    </location>
</feature>
<feature type="domain" description="Sodium/calcium exchanger membrane region" evidence="6">
    <location>
        <begin position="173"/>
        <end position="315"/>
    </location>
</feature>
<feature type="domain" description="Sodium/calcium exchanger membrane region" evidence="6">
    <location>
        <begin position="5"/>
        <end position="151"/>
    </location>
</feature>
<dbReference type="Gene3D" id="6.10.280.80">
    <property type="entry name" value="NCX, peripheral helical region"/>
    <property type="match status" value="1"/>
</dbReference>
<evidence type="ECO:0000256" key="3">
    <source>
        <dbReference type="ARBA" id="ARBA00022989"/>
    </source>
</evidence>
<dbReference type="Gene3D" id="1.20.1420.30">
    <property type="entry name" value="NCX, central ion-binding region"/>
    <property type="match status" value="1"/>
</dbReference>
<comment type="caution">
    <text evidence="7">The sequence shown here is derived from an EMBL/GenBank/DDBJ whole genome shotgun (WGS) entry which is preliminary data.</text>
</comment>
<keyword evidence="3 5" id="KW-1133">Transmembrane helix</keyword>
<name>A0A1F7VDZ9_9BACT</name>
<evidence type="ECO:0000256" key="1">
    <source>
        <dbReference type="ARBA" id="ARBA00004141"/>
    </source>
</evidence>
<evidence type="ECO:0000259" key="6">
    <source>
        <dbReference type="Pfam" id="PF01699"/>
    </source>
</evidence>
<dbReference type="GO" id="GO:0006874">
    <property type="term" value="P:intracellular calcium ion homeostasis"/>
    <property type="evidence" value="ECO:0007669"/>
    <property type="project" value="TreeGrafter"/>
</dbReference>
<feature type="transmembrane region" description="Helical" evidence="5">
    <location>
        <begin position="68"/>
        <end position="93"/>
    </location>
</feature>
<dbReference type="PANTHER" id="PTHR10846:SF8">
    <property type="entry name" value="INNER MEMBRANE PROTEIN YRBG"/>
    <property type="match status" value="1"/>
</dbReference>
<proteinExistence type="predicted"/>
<dbReference type="Proteomes" id="UP000178264">
    <property type="component" value="Unassembled WGS sequence"/>
</dbReference>
<evidence type="ECO:0000256" key="4">
    <source>
        <dbReference type="ARBA" id="ARBA00023136"/>
    </source>
</evidence>
<dbReference type="GO" id="GO:0008273">
    <property type="term" value="F:calcium, potassium:sodium antiporter activity"/>
    <property type="evidence" value="ECO:0007669"/>
    <property type="project" value="TreeGrafter"/>
</dbReference>
<keyword evidence="2 5" id="KW-0812">Transmembrane</keyword>
<dbReference type="InterPro" id="IPR044880">
    <property type="entry name" value="NCX_ion-bd_dom_sf"/>
</dbReference>
<dbReference type="InterPro" id="IPR004481">
    <property type="entry name" value="K/Na/Ca-exchanger"/>
</dbReference>
<dbReference type="AlphaFoldDB" id="A0A1F7VDZ9"/>
<dbReference type="Pfam" id="PF01699">
    <property type="entry name" value="Na_Ca_ex"/>
    <property type="match status" value="2"/>
</dbReference>